<dbReference type="AlphaFoldDB" id="A0A381V2L5"/>
<proteinExistence type="predicted"/>
<name>A0A381V2L5_9ZZZZ</name>
<sequence>MVLAGIVIIAFYIIYELLKVIVFIPSKMRIAVALILVGGLLVLASMIKERVSDSKGESFKGVKS</sequence>
<reference evidence="2" key="1">
    <citation type="submission" date="2018-05" db="EMBL/GenBank/DDBJ databases">
        <authorList>
            <person name="Lanie J.A."/>
            <person name="Ng W.-L."/>
            <person name="Kazmierczak K.M."/>
            <person name="Andrzejewski T.M."/>
            <person name="Davidsen T.M."/>
            <person name="Wayne K.J."/>
            <person name="Tettelin H."/>
            <person name="Glass J.I."/>
            <person name="Rusch D."/>
            <person name="Podicherti R."/>
            <person name="Tsui H.-C.T."/>
            <person name="Winkler M.E."/>
        </authorList>
    </citation>
    <scope>NUCLEOTIDE SEQUENCE</scope>
</reference>
<evidence type="ECO:0000256" key="1">
    <source>
        <dbReference type="SAM" id="Phobius"/>
    </source>
</evidence>
<dbReference type="EMBL" id="UINC01007690">
    <property type="protein sequence ID" value="SVA34610.1"/>
    <property type="molecule type" value="Genomic_DNA"/>
</dbReference>
<keyword evidence="1" id="KW-0812">Transmembrane</keyword>
<feature type="transmembrane region" description="Helical" evidence="1">
    <location>
        <begin position="30"/>
        <end position="47"/>
    </location>
</feature>
<evidence type="ECO:0000313" key="2">
    <source>
        <dbReference type="EMBL" id="SVA34610.1"/>
    </source>
</evidence>
<gene>
    <name evidence="2" type="ORF">METZ01_LOCUS87464</name>
</gene>
<accession>A0A381V2L5</accession>
<keyword evidence="1" id="KW-0472">Membrane</keyword>
<organism evidence="2">
    <name type="scientific">marine metagenome</name>
    <dbReference type="NCBI Taxonomy" id="408172"/>
    <lineage>
        <taxon>unclassified sequences</taxon>
        <taxon>metagenomes</taxon>
        <taxon>ecological metagenomes</taxon>
    </lineage>
</organism>
<protein>
    <submittedName>
        <fullName evidence="2">Uncharacterized protein</fullName>
    </submittedName>
</protein>
<feature type="transmembrane region" description="Helical" evidence="1">
    <location>
        <begin position="6"/>
        <end position="23"/>
    </location>
</feature>
<keyword evidence="1" id="KW-1133">Transmembrane helix</keyword>